<organism evidence="3 4">
    <name type="scientific">Candidatus Taylorbacteria bacterium CG10_big_fil_rev_8_21_14_0_10_41_48</name>
    <dbReference type="NCBI Taxonomy" id="1975024"/>
    <lineage>
        <taxon>Bacteria</taxon>
        <taxon>Candidatus Tayloriibacteriota</taxon>
    </lineage>
</organism>
<feature type="chain" id="PRO_5014630825" description="TrbC/VirB2 family protein" evidence="2">
    <location>
        <begin position="20"/>
        <end position="115"/>
    </location>
</feature>
<evidence type="ECO:0000313" key="3">
    <source>
        <dbReference type="EMBL" id="PJE74004.1"/>
    </source>
</evidence>
<keyword evidence="1" id="KW-0472">Membrane</keyword>
<gene>
    <name evidence="3" type="ORF">COV01_02745</name>
</gene>
<keyword evidence="1" id="KW-1133">Transmembrane helix</keyword>
<dbReference type="Pfam" id="PF18895">
    <property type="entry name" value="T4SS_pilin"/>
    <property type="match status" value="1"/>
</dbReference>
<sequence length="115" mass="12582">MKKFSIATLAYVLPAVASAQSINNVWDIAGFIKRILDTALPLLIAAAVVLFVYGLFQLFLASDEEKKDKAKSTVIYGVIALFVMVSVWGLVNILVGTFNLNNNTQRLPDLPSVPR</sequence>
<evidence type="ECO:0008006" key="5">
    <source>
        <dbReference type="Google" id="ProtNLM"/>
    </source>
</evidence>
<accession>A0A2M8LBM1</accession>
<feature type="transmembrane region" description="Helical" evidence="1">
    <location>
        <begin position="43"/>
        <end position="61"/>
    </location>
</feature>
<name>A0A2M8LBM1_9BACT</name>
<dbReference type="AlphaFoldDB" id="A0A2M8LBM1"/>
<dbReference type="InterPro" id="IPR043993">
    <property type="entry name" value="T4SS_pilin"/>
</dbReference>
<comment type="caution">
    <text evidence="3">The sequence shown here is derived from an EMBL/GenBank/DDBJ whole genome shotgun (WGS) entry which is preliminary data.</text>
</comment>
<protein>
    <recommendedName>
        <fullName evidence="5">TrbC/VirB2 family protein</fullName>
    </recommendedName>
</protein>
<evidence type="ECO:0000313" key="4">
    <source>
        <dbReference type="Proteomes" id="UP000228700"/>
    </source>
</evidence>
<dbReference type="EMBL" id="PFEQ01000013">
    <property type="protein sequence ID" value="PJE74004.1"/>
    <property type="molecule type" value="Genomic_DNA"/>
</dbReference>
<feature type="signal peptide" evidence="2">
    <location>
        <begin position="1"/>
        <end position="19"/>
    </location>
</feature>
<keyword evidence="2" id="KW-0732">Signal</keyword>
<feature type="transmembrane region" description="Helical" evidence="1">
    <location>
        <begin position="73"/>
        <end position="95"/>
    </location>
</feature>
<evidence type="ECO:0000256" key="2">
    <source>
        <dbReference type="SAM" id="SignalP"/>
    </source>
</evidence>
<dbReference type="Proteomes" id="UP000228700">
    <property type="component" value="Unassembled WGS sequence"/>
</dbReference>
<reference evidence="4" key="1">
    <citation type="submission" date="2017-09" db="EMBL/GenBank/DDBJ databases">
        <title>Depth-based differentiation of microbial function through sediment-hosted aquifers and enrichment of novel symbionts in the deep terrestrial subsurface.</title>
        <authorList>
            <person name="Probst A.J."/>
            <person name="Ladd B."/>
            <person name="Jarett J.K."/>
            <person name="Geller-Mcgrath D.E."/>
            <person name="Sieber C.M.K."/>
            <person name="Emerson J.B."/>
            <person name="Anantharaman K."/>
            <person name="Thomas B.C."/>
            <person name="Malmstrom R."/>
            <person name="Stieglmeier M."/>
            <person name="Klingl A."/>
            <person name="Woyke T."/>
            <person name="Ryan C.M."/>
            <person name="Banfield J.F."/>
        </authorList>
    </citation>
    <scope>NUCLEOTIDE SEQUENCE [LARGE SCALE GENOMIC DNA]</scope>
</reference>
<keyword evidence="1" id="KW-0812">Transmembrane</keyword>
<evidence type="ECO:0000256" key="1">
    <source>
        <dbReference type="SAM" id="Phobius"/>
    </source>
</evidence>
<proteinExistence type="predicted"/>